<sequence>MTLFSAVATFVAMVLVVAFMGVAMRLILEDALSDALHQRMDQAAVFVEQGNYTQAVDSFGVEIVQLLDADGRVVAESDNARGMRPIGDSYSFDADGETRVSQLHLQLGEAIEDNADDIDDDEDDEDTASKSAASNGTLQSEPDDDADEDSVETYSYDDSSSDADDDAYSKSASYEDDSADYDVDYDTDDDQDYDTDYDEDSGIDSSRATFFDRLLKQANRVNVLPIGIAWADTPSQSETQQSGHTIEASSVLGDNGPYLIVREAVSGPDGPMTLIAVTSLASAFELAKRMTVILTLVMFALLVSVVGIAWAITGWTLRPVEHMRSEAATITAESLDRRIDAPDGDKDLSRLAETLNHMLARIQRSVDEQKRFVSDASHELKSPIAATSIILDSMSTHPENVDVPKAIADLKNENVRMSSIVGDMLTLTRHDEGRLACRPEPVDLMDMLIEEVMASKSHTSVNFDISGIQPVVCKVDPDLLSHAVRNLLENAVRYAESTVKVSCSQDGEGAVSIRVSDDGCGIPPEDRERVFGRFVCLGENRADSKGGTGLGLAVVKSIVESHGGTVAFVEPELSGATAEIRLPLGA</sequence>
<keyword evidence="7 15" id="KW-0418">Kinase</keyword>
<protein>
    <recommendedName>
        <fullName evidence="3">histidine kinase</fullName>
        <ecNumber evidence="3">2.7.13.3</ecNumber>
    </recommendedName>
</protein>
<evidence type="ECO:0000256" key="7">
    <source>
        <dbReference type="ARBA" id="ARBA00022777"/>
    </source>
</evidence>
<feature type="domain" description="HAMP" evidence="14">
    <location>
        <begin position="314"/>
        <end position="367"/>
    </location>
</feature>
<dbReference type="Gene3D" id="1.10.287.130">
    <property type="match status" value="1"/>
</dbReference>
<dbReference type="CDD" id="cd06225">
    <property type="entry name" value="HAMP"/>
    <property type="match status" value="1"/>
</dbReference>
<dbReference type="InterPro" id="IPR005467">
    <property type="entry name" value="His_kinase_dom"/>
</dbReference>
<keyword evidence="9" id="KW-0902">Two-component regulatory system</keyword>
<feature type="compositionally biased region" description="Acidic residues" evidence="11">
    <location>
        <begin position="174"/>
        <end position="202"/>
    </location>
</feature>
<dbReference type="GO" id="GO:0000155">
    <property type="term" value="F:phosphorelay sensor kinase activity"/>
    <property type="evidence" value="ECO:0007669"/>
    <property type="project" value="InterPro"/>
</dbReference>
<feature type="compositionally biased region" description="Acidic residues" evidence="11">
    <location>
        <begin position="141"/>
        <end position="151"/>
    </location>
</feature>
<accession>C7N663</accession>
<dbReference type="PROSITE" id="PS50885">
    <property type="entry name" value="HAMP"/>
    <property type="match status" value="1"/>
</dbReference>
<evidence type="ECO:0000259" key="14">
    <source>
        <dbReference type="PROSITE" id="PS50885"/>
    </source>
</evidence>
<dbReference type="STRING" id="471855.Shel_13770"/>
<dbReference type="SUPFAM" id="SSF158472">
    <property type="entry name" value="HAMP domain-like"/>
    <property type="match status" value="1"/>
</dbReference>
<dbReference type="Pfam" id="PF00512">
    <property type="entry name" value="HisKA"/>
    <property type="match status" value="1"/>
</dbReference>
<dbReference type="AlphaFoldDB" id="C7N663"/>
<evidence type="ECO:0000256" key="8">
    <source>
        <dbReference type="ARBA" id="ARBA00022989"/>
    </source>
</evidence>
<dbReference type="InterPro" id="IPR050428">
    <property type="entry name" value="TCS_sensor_his_kinase"/>
</dbReference>
<feature type="compositionally biased region" description="Polar residues" evidence="11">
    <location>
        <begin position="129"/>
        <end position="140"/>
    </location>
</feature>
<dbReference type="eggNOG" id="COG2205">
    <property type="taxonomic scope" value="Bacteria"/>
</dbReference>
<evidence type="ECO:0000256" key="2">
    <source>
        <dbReference type="ARBA" id="ARBA00004236"/>
    </source>
</evidence>
<dbReference type="PROSITE" id="PS50109">
    <property type="entry name" value="HIS_KIN"/>
    <property type="match status" value="1"/>
</dbReference>
<dbReference type="CDD" id="cd00075">
    <property type="entry name" value="HATPase"/>
    <property type="match status" value="1"/>
</dbReference>
<evidence type="ECO:0000256" key="5">
    <source>
        <dbReference type="ARBA" id="ARBA00022679"/>
    </source>
</evidence>
<dbReference type="GO" id="GO:0005886">
    <property type="term" value="C:plasma membrane"/>
    <property type="evidence" value="ECO:0007669"/>
    <property type="project" value="UniProtKB-SubCell"/>
</dbReference>
<proteinExistence type="predicted"/>
<dbReference type="CDD" id="cd00082">
    <property type="entry name" value="HisKA"/>
    <property type="match status" value="1"/>
</dbReference>
<evidence type="ECO:0000259" key="13">
    <source>
        <dbReference type="PROSITE" id="PS50109"/>
    </source>
</evidence>
<dbReference type="SUPFAM" id="SSF47384">
    <property type="entry name" value="Homodimeric domain of signal transducing histidine kinase"/>
    <property type="match status" value="1"/>
</dbReference>
<organism evidence="15 16">
    <name type="scientific">Slackia heliotrinireducens (strain ATCC 29202 / DSM 20476 / NCTC 11029 / RHS 1)</name>
    <name type="common">Peptococcus heliotrinreducens</name>
    <dbReference type="NCBI Taxonomy" id="471855"/>
    <lineage>
        <taxon>Bacteria</taxon>
        <taxon>Bacillati</taxon>
        <taxon>Actinomycetota</taxon>
        <taxon>Coriobacteriia</taxon>
        <taxon>Eggerthellales</taxon>
        <taxon>Eggerthellaceae</taxon>
        <taxon>Slackia</taxon>
    </lineage>
</organism>
<keyword evidence="4" id="KW-0597">Phosphoprotein</keyword>
<keyword evidence="8 12" id="KW-1133">Transmembrane helix</keyword>
<dbReference type="InterPro" id="IPR003661">
    <property type="entry name" value="HisK_dim/P_dom"/>
</dbReference>
<keyword evidence="6 12" id="KW-0812">Transmembrane</keyword>
<evidence type="ECO:0000256" key="6">
    <source>
        <dbReference type="ARBA" id="ARBA00022692"/>
    </source>
</evidence>
<dbReference type="HOGENOM" id="CLU_000445_89_6_11"/>
<feature type="transmembrane region" description="Helical" evidence="12">
    <location>
        <begin position="292"/>
        <end position="317"/>
    </location>
</feature>
<evidence type="ECO:0000313" key="15">
    <source>
        <dbReference type="EMBL" id="ACV22398.1"/>
    </source>
</evidence>
<dbReference type="PRINTS" id="PR00344">
    <property type="entry name" value="BCTRLSENSOR"/>
</dbReference>
<keyword evidence="10 12" id="KW-0472">Membrane</keyword>
<name>C7N663_SLAHD</name>
<gene>
    <name evidence="15" type="ordered locus">Shel_13770</name>
</gene>
<dbReference type="Gene3D" id="6.10.340.10">
    <property type="match status" value="1"/>
</dbReference>
<dbReference type="InterPro" id="IPR003594">
    <property type="entry name" value="HATPase_dom"/>
</dbReference>
<feature type="region of interest" description="Disordered" evidence="11">
    <location>
        <begin position="112"/>
        <end position="202"/>
    </location>
</feature>
<dbReference type="InterPro" id="IPR003660">
    <property type="entry name" value="HAMP_dom"/>
</dbReference>
<dbReference type="SUPFAM" id="SSF55874">
    <property type="entry name" value="ATPase domain of HSP90 chaperone/DNA topoisomerase II/histidine kinase"/>
    <property type="match status" value="1"/>
</dbReference>
<dbReference type="PANTHER" id="PTHR45436">
    <property type="entry name" value="SENSOR HISTIDINE KINASE YKOH"/>
    <property type="match status" value="1"/>
</dbReference>
<dbReference type="Proteomes" id="UP000002026">
    <property type="component" value="Chromosome"/>
</dbReference>
<keyword evidence="16" id="KW-1185">Reference proteome</keyword>
<dbReference type="KEGG" id="shi:Shel_13770"/>
<dbReference type="InterPro" id="IPR036890">
    <property type="entry name" value="HATPase_C_sf"/>
</dbReference>
<keyword evidence="5" id="KW-0808">Transferase</keyword>
<dbReference type="Gene3D" id="3.30.565.10">
    <property type="entry name" value="Histidine kinase-like ATPase, C-terminal domain"/>
    <property type="match status" value="1"/>
</dbReference>
<comment type="subcellular location">
    <subcellularLocation>
        <location evidence="2">Cell membrane</location>
    </subcellularLocation>
</comment>
<reference evidence="15 16" key="1">
    <citation type="journal article" date="2009" name="Stand. Genomic Sci.">
        <title>Complete genome sequence of Slackia heliotrinireducens type strain (RHS 1).</title>
        <authorList>
            <person name="Pukall R."/>
            <person name="Lapidus A."/>
            <person name="Nolan M."/>
            <person name="Copeland A."/>
            <person name="Glavina Del Rio T."/>
            <person name="Lucas S."/>
            <person name="Chen F."/>
            <person name="Tice H."/>
            <person name="Cheng J.F."/>
            <person name="Chertkov O."/>
            <person name="Bruce D."/>
            <person name="Goodwin L."/>
            <person name="Kuske C."/>
            <person name="Brettin T."/>
            <person name="Detter J.C."/>
            <person name="Han C."/>
            <person name="Pitluck S."/>
            <person name="Pati A."/>
            <person name="Mavrommatis K."/>
            <person name="Ivanova N."/>
            <person name="Ovchinnikova G."/>
            <person name="Chen A."/>
            <person name="Palaniappan K."/>
            <person name="Schneider S."/>
            <person name="Rohde M."/>
            <person name="Chain P."/>
            <person name="D'haeseleer P."/>
            <person name="Goker M."/>
            <person name="Bristow J."/>
            <person name="Eisen J.A."/>
            <person name="Markowitz V."/>
            <person name="Kyrpides N.C."/>
            <person name="Klenk H.P."/>
            <person name="Hugenholtz P."/>
        </authorList>
    </citation>
    <scope>NUCLEOTIDE SEQUENCE [LARGE SCALE GENOMIC DNA]</scope>
    <source>
        <strain evidence="16">ATCC 29202 / DSM 20476 / NCTC 11029 / RHS 1</strain>
    </source>
</reference>
<evidence type="ECO:0000256" key="3">
    <source>
        <dbReference type="ARBA" id="ARBA00012438"/>
    </source>
</evidence>
<dbReference type="InterPro" id="IPR004358">
    <property type="entry name" value="Sig_transdc_His_kin-like_C"/>
</dbReference>
<dbReference type="SMART" id="SM00304">
    <property type="entry name" value="HAMP"/>
    <property type="match status" value="1"/>
</dbReference>
<evidence type="ECO:0000256" key="1">
    <source>
        <dbReference type="ARBA" id="ARBA00000085"/>
    </source>
</evidence>
<dbReference type="Pfam" id="PF00672">
    <property type="entry name" value="HAMP"/>
    <property type="match status" value="1"/>
</dbReference>
<dbReference type="EMBL" id="CP001684">
    <property type="protein sequence ID" value="ACV22398.1"/>
    <property type="molecule type" value="Genomic_DNA"/>
</dbReference>
<dbReference type="Pfam" id="PF02518">
    <property type="entry name" value="HATPase_c"/>
    <property type="match status" value="1"/>
</dbReference>
<dbReference type="InterPro" id="IPR036097">
    <property type="entry name" value="HisK_dim/P_sf"/>
</dbReference>
<dbReference type="SMART" id="SM00388">
    <property type="entry name" value="HisKA"/>
    <property type="match status" value="1"/>
</dbReference>
<comment type="catalytic activity">
    <reaction evidence="1">
        <text>ATP + protein L-histidine = ADP + protein N-phospho-L-histidine.</text>
        <dbReference type="EC" id="2.7.13.3"/>
    </reaction>
</comment>
<dbReference type="EC" id="2.7.13.3" evidence="3"/>
<feature type="domain" description="Histidine kinase" evidence="13">
    <location>
        <begin position="375"/>
        <end position="586"/>
    </location>
</feature>
<evidence type="ECO:0000256" key="11">
    <source>
        <dbReference type="SAM" id="MobiDB-lite"/>
    </source>
</evidence>
<feature type="transmembrane region" description="Helical" evidence="12">
    <location>
        <begin position="6"/>
        <end position="28"/>
    </location>
</feature>
<evidence type="ECO:0000256" key="4">
    <source>
        <dbReference type="ARBA" id="ARBA00022553"/>
    </source>
</evidence>
<evidence type="ECO:0000313" key="16">
    <source>
        <dbReference type="Proteomes" id="UP000002026"/>
    </source>
</evidence>
<evidence type="ECO:0000256" key="9">
    <source>
        <dbReference type="ARBA" id="ARBA00023012"/>
    </source>
</evidence>
<evidence type="ECO:0000256" key="10">
    <source>
        <dbReference type="ARBA" id="ARBA00023136"/>
    </source>
</evidence>
<dbReference type="PANTHER" id="PTHR45436:SF5">
    <property type="entry name" value="SENSOR HISTIDINE KINASE TRCS"/>
    <property type="match status" value="1"/>
</dbReference>
<evidence type="ECO:0000256" key="12">
    <source>
        <dbReference type="SAM" id="Phobius"/>
    </source>
</evidence>
<dbReference type="SMART" id="SM00387">
    <property type="entry name" value="HATPase_c"/>
    <property type="match status" value="1"/>
</dbReference>
<feature type="compositionally biased region" description="Acidic residues" evidence="11">
    <location>
        <begin position="112"/>
        <end position="126"/>
    </location>
</feature>